<dbReference type="GO" id="GO:0000272">
    <property type="term" value="P:polysaccharide catabolic process"/>
    <property type="evidence" value="ECO:0007669"/>
    <property type="project" value="UniProtKB-KW"/>
</dbReference>
<dbReference type="SUPFAM" id="SSF51445">
    <property type="entry name" value="(Trans)glycosidases"/>
    <property type="match status" value="1"/>
</dbReference>
<dbReference type="Pfam" id="PF00704">
    <property type="entry name" value="Glyco_hydro_18"/>
    <property type="match status" value="1"/>
</dbReference>
<dbReference type="EC" id="3.2.1.14" evidence="3"/>
<dbReference type="SUPFAM" id="SSF54556">
    <property type="entry name" value="Chitinase insertion domain"/>
    <property type="match status" value="1"/>
</dbReference>
<dbReference type="OMA" id="CQVIADG"/>
<dbReference type="InterPro" id="IPR029070">
    <property type="entry name" value="Chitinase_insertion_sf"/>
</dbReference>
<dbReference type="Gene3D" id="3.20.20.80">
    <property type="entry name" value="Glycosidases"/>
    <property type="match status" value="1"/>
</dbReference>
<dbReference type="Proteomes" id="UP000019373">
    <property type="component" value="Unassembled WGS sequence"/>
</dbReference>
<keyword evidence="7 9" id="KW-0326">Glycosidase</keyword>
<sequence>MGACLSKIGPGWQSMSRSSSTSAVPKEESFEGPTQRPANFQERLASYRSTRTGPGEMTTTTSQPTDQKKIINFVNAVYYPNWRVYNGQTPNNLNLDNVSHVFYAFAHLDKDGSVTLSDEHVDREILIDGTQGCVNALKVIQRDKYPALNLILSIGGAASSENFDGITSDETRLQNLVTTARELVDYLGLNGIDIDWEHPSNEVQSQQYTQLLALLREAMPSPQYIITTAVPAGIWALKNMNLSEVSKSVDMINLMAYDFVGPFPGISESGHHAQLRCPQGGEECSVATKTSGEAAIHYLLEQGVPKGKIVLGIPLYGRSFLGATGPGQPFDGHGGLEGGVFEYKDLPIIDRGKASGSESSDPDAITPCAEQFDKTRVAAWCVGPQTDEGGGFITYDNEMSVEAKARYVKEEELGGLFYWHIGFDKPKNEGSLVDVGGEVLGVGHKRSSWFARAR</sequence>
<feature type="domain" description="GH18" evidence="11">
    <location>
        <begin position="73"/>
        <end position="443"/>
    </location>
</feature>
<dbReference type="RefSeq" id="XP_007802062.1">
    <property type="nucleotide sequence ID" value="XM_007803871.1"/>
</dbReference>
<accession>U1G4I5</accession>
<evidence type="ECO:0000256" key="9">
    <source>
        <dbReference type="RuleBase" id="RU000489"/>
    </source>
</evidence>
<dbReference type="PANTHER" id="PTHR11177:SF228">
    <property type="entry name" value="CHITINASE"/>
    <property type="match status" value="1"/>
</dbReference>
<dbReference type="eggNOG" id="KOG2806">
    <property type="taxonomic scope" value="Eukaryota"/>
</dbReference>
<gene>
    <name evidence="12" type="ORF">EPUS_02104</name>
</gene>
<dbReference type="GO" id="GO:0006032">
    <property type="term" value="P:chitin catabolic process"/>
    <property type="evidence" value="ECO:0007669"/>
    <property type="project" value="UniProtKB-KW"/>
</dbReference>
<name>U1G4I5_ENDPU</name>
<dbReference type="Gene3D" id="3.10.50.10">
    <property type="match status" value="1"/>
</dbReference>
<dbReference type="AlphaFoldDB" id="U1G4I5"/>
<feature type="compositionally biased region" description="Polar residues" evidence="10">
    <location>
        <begin position="13"/>
        <end position="23"/>
    </location>
</feature>
<keyword evidence="4 9" id="KW-0378">Hydrolase</keyword>
<evidence type="ECO:0000256" key="5">
    <source>
        <dbReference type="ARBA" id="ARBA00023024"/>
    </source>
</evidence>
<evidence type="ECO:0000256" key="3">
    <source>
        <dbReference type="ARBA" id="ARBA00012729"/>
    </source>
</evidence>
<comment type="similarity">
    <text evidence="2">Belongs to the glycosyl hydrolase 18 family. Chitinase class V subfamily.</text>
</comment>
<dbReference type="OrthoDB" id="76388at2759"/>
<dbReference type="PROSITE" id="PS51910">
    <property type="entry name" value="GH18_2"/>
    <property type="match status" value="1"/>
</dbReference>
<dbReference type="InterPro" id="IPR001579">
    <property type="entry name" value="Glyco_hydro_18_chit_AS"/>
</dbReference>
<comment type="catalytic activity">
    <reaction evidence="1">
        <text>Random endo-hydrolysis of N-acetyl-beta-D-glucosaminide (1-&gt;4)-beta-linkages in chitin and chitodextrins.</text>
        <dbReference type="EC" id="3.2.1.14"/>
    </reaction>
</comment>
<dbReference type="GO" id="GO:0008843">
    <property type="term" value="F:endochitinase activity"/>
    <property type="evidence" value="ECO:0007669"/>
    <property type="project" value="UniProtKB-EC"/>
</dbReference>
<evidence type="ECO:0000313" key="12">
    <source>
        <dbReference type="EMBL" id="ERF72217.1"/>
    </source>
</evidence>
<dbReference type="InterPro" id="IPR017853">
    <property type="entry name" value="GH"/>
</dbReference>
<dbReference type="InterPro" id="IPR001223">
    <property type="entry name" value="Glyco_hydro18_cat"/>
</dbReference>
<dbReference type="EMBL" id="KE721111">
    <property type="protein sequence ID" value="ERF72217.1"/>
    <property type="molecule type" value="Genomic_DNA"/>
</dbReference>
<evidence type="ECO:0000256" key="8">
    <source>
        <dbReference type="ARBA" id="ARBA00023326"/>
    </source>
</evidence>
<evidence type="ECO:0000256" key="1">
    <source>
        <dbReference type="ARBA" id="ARBA00000822"/>
    </source>
</evidence>
<dbReference type="GO" id="GO:0008061">
    <property type="term" value="F:chitin binding"/>
    <property type="evidence" value="ECO:0007669"/>
    <property type="project" value="InterPro"/>
</dbReference>
<organism evidence="12 13">
    <name type="scientific">Endocarpon pusillum (strain Z07020 / HMAS-L-300199)</name>
    <name type="common">Lichen-forming fungus</name>
    <dbReference type="NCBI Taxonomy" id="1263415"/>
    <lineage>
        <taxon>Eukaryota</taxon>
        <taxon>Fungi</taxon>
        <taxon>Dikarya</taxon>
        <taxon>Ascomycota</taxon>
        <taxon>Pezizomycotina</taxon>
        <taxon>Eurotiomycetes</taxon>
        <taxon>Chaetothyriomycetidae</taxon>
        <taxon>Verrucariales</taxon>
        <taxon>Verrucariaceae</taxon>
        <taxon>Endocarpon</taxon>
    </lineage>
</organism>
<dbReference type="SMART" id="SM00636">
    <property type="entry name" value="Glyco_18"/>
    <property type="match status" value="1"/>
</dbReference>
<evidence type="ECO:0000259" key="11">
    <source>
        <dbReference type="PROSITE" id="PS51910"/>
    </source>
</evidence>
<dbReference type="PROSITE" id="PS01095">
    <property type="entry name" value="GH18_1"/>
    <property type="match status" value="1"/>
</dbReference>
<dbReference type="InterPro" id="IPR050314">
    <property type="entry name" value="Glycosyl_Hydrlase_18"/>
</dbReference>
<dbReference type="HOGENOM" id="CLU_002833_1_0_1"/>
<evidence type="ECO:0000256" key="2">
    <source>
        <dbReference type="ARBA" id="ARBA00008682"/>
    </source>
</evidence>
<evidence type="ECO:0000256" key="7">
    <source>
        <dbReference type="ARBA" id="ARBA00023295"/>
    </source>
</evidence>
<evidence type="ECO:0000256" key="6">
    <source>
        <dbReference type="ARBA" id="ARBA00023277"/>
    </source>
</evidence>
<keyword evidence="13" id="KW-1185">Reference proteome</keyword>
<keyword evidence="5" id="KW-0146">Chitin degradation</keyword>
<dbReference type="PANTHER" id="PTHR11177">
    <property type="entry name" value="CHITINASE"/>
    <property type="match status" value="1"/>
</dbReference>
<feature type="region of interest" description="Disordered" evidence="10">
    <location>
        <begin position="1"/>
        <end position="40"/>
    </location>
</feature>
<reference evidence="13" key="1">
    <citation type="journal article" date="2014" name="BMC Genomics">
        <title>Genome characteristics reveal the impact of lichenization on lichen-forming fungus Endocarpon pusillum Hedwig (Verrucariales, Ascomycota).</title>
        <authorList>
            <person name="Wang Y.-Y."/>
            <person name="Liu B."/>
            <person name="Zhang X.-Y."/>
            <person name="Zhou Q.-M."/>
            <person name="Zhang T."/>
            <person name="Li H."/>
            <person name="Yu Y.-F."/>
            <person name="Zhang X.-L."/>
            <person name="Hao X.-Y."/>
            <person name="Wang M."/>
            <person name="Wang L."/>
            <person name="Wei J.-C."/>
        </authorList>
    </citation>
    <scope>NUCLEOTIDE SEQUENCE [LARGE SCALE GENOMIC DNA]</scope>
    <source>
        <strain evidence="13">Z07020 / HMAS-L-300199</strain>
    </source>
</reference>
<keyword evidence="8" id="KW-0624">Polysaccharide degradation</keyword>
<evidence type="ECO:0000256" key="10">
    <source>
        <dbReference type="SAM" id="MobiDB-lite"/>
    </source>
</evidence>
<evidence type="ECO:0000256" key="4">
    <source>
        <dbReference type="ARBA" id="ARBA00022801"/>
    </source>
</evidence>
<dbReference type="InterPro" id="IPR011583">
    <property type="entry name" value="Chitinase_II/V-like_cat"/>
</dbReference>
<protein>
    <recommendedName>
        <fullName evidence="3">chitinase</fullName>
        <ecNumber evidence="3">3.2.1.14</ecNumber>
    </recommendedName>
</protein>
<dbReference type="GeneID" id="19237158"/>
<dbReference type="GO" id="GO:0005576">
    <property type="term" value="C:extracellular region"/>
    <property type="evidence" value="ECO:0007669"/>
    <property type="project" value="TreeGrafter"/>
</dbReference>
<keyword evidence="6" id="KW-0119">Carbohydrate metabolism</keyword>
<evidence type="ECO:0000313" key="13">
    <source>
        <dbReference type="Proteomes" id="UP000019373"/>
    </source>
</evidence>
<proteinExistence type="inferred from homology"/>